<name>A0ABQ5J938_9ASTR</name>
<keyword evidence="3" id="KW-1185">Reference proteome</keyword>
<feature type="compositionally biased region" description="Polar residues" evidence="1">
    <location>
        <begin position="134"/>
        <end position="157"/>
    </location>
</feature>
<sequence length="157" mass="16348">MPLLATMLPPAQAAIAGESSGEAAPSNPQIILCPETIMNLSLSWIIESTPTQTNNYDSSAPVMSRLAKCTATAAKLAMLSAVPTGGLIGADIPTAITELQSQNIRRSLKRPSADLEQASSKKSKPTKAPKSSIPDESQQPSAEVPSTATQQPSEFSS</sequence>
<organism evidence="2 3">
    <name type="scientific">Tanacetum coccineum</name>
    <dbReference type="NCBI Taxonomy" id="301880"/>
    <lineage>
        <taxon>Eukaryota</taxon>
        <taxon>Viridiplantae</taxon>
        <taxon>Streptophyta</taxon>
        <taxon>Embryophyta</taxon>
        <taxon>Tracheophyta</taxon>
        <taxon>Spermatophyta</taxon>
        <taxon>Magnoliopsida</taxon>
        <taxon>eudicotyledons</taxon>
        <taxon>Gunneridae</taxon>
        <taxon>Pentapetalae</taxon>
        <taxon>asterids</taxon>
        <taxon>campanulids</taxon>
        <taxon>Asterales</taxon>
        <taxon>Asteraceae</taxon>
        <taxon>Asteroideae</taxon>
        <taxon>Anthemideae</taxon>
        <taxon>Anthemidinae</taxon>
        <taxon>Tanacetum</taxon>
    </lineage>
</organism>
<evidence type="ECO:0000313" key="3">
    <source>
        <dbReference type="Proteomes" id="UP001151760"/>
    </source>
</evidence>
<evidence type="ECO:0000256" key="1">
    <source>
        <dbReference type="SAM" id="MobiDB-lite"/>
    </source>
</evidence>
<dbReference type="EMBL" id="BQNB010021674">
    <property type="protein sequence ID" value="GJU08854.1"/>
    <property type="molecule type" value="Genomic_DNA"/>
</dbReference>
<dbReference type="Proteomes" id="UP001151760">
    <property type="component" value="Unassembled WGS sequence"/>
</dbReference>
<reference evidence="2" key="1">
    <citation type="journal article" date="2022" name="Int. J. Mol. Sci.">
        <title>Draft Genome of Tanacetum Coccineum: Genomic Comparison of Closely Related Tanacetum-Family Plants.</title>
        <authorList>
            <person name="Yamashiro T."/>
            <person name="Shiraishi A."/>
            <person name="Nakayama K."/>
            <person name="Satake H."/>
        </authorList>
    </citation>
    <scope>NUCLEOTIDE SEQUENCE</scope>
</reference>
<evidence type="ECO:0000313" key="2">
    <source>
        <dbReference type="EMBL" id="GJU08854.1"/>
    </source>
</evidence>
<protein>
    <recommendedName>
        <fullName evidence="4">Antifreeze protein</fullName>
    </recommendedName>
</protein>
<proteinExistence type="predicted"/>
<evidence type="ECO:0008006" key="4">
    <source>
        <dbReference type="Google" id="ProtNLM"/>
    </source>
</evidence>
<feature type="region of interest" description="Disordered" evidence="1">
    <location>
        <begin position="103"/>
        <end position="157"/>
    </location>
</feature>
<gene>
    <name evidence="2" type="ORF">Tco_1125284</name>
</gene>
<reference evidence="2" key="2">
    <citation type="submission" date="2022-01" db="EMBL/GenBank/DDBJ databases">
        <authorList>
            <person name="Yamashiro T."/>
            <person name="Shiraishi A."/>
            <person name="Satake H."/>
            <person name="Nakayama K."/>
        </authorList>
    </citation>
    <scope>NUCLEOTIDE SEQUENCE</scope>
</reference>
<accession>A0ABQ5J938</accession>
<comment type="caution">
    <text evidence="2">The sequence shown here is derived from an EMBL/GenBank/DDBJ whole genome shotgun (WGS) entry which is preliminary data.</text>
</comment>